<reference evidence="2" key="1">
    <citation type="journal article" date="2019" name="G3 (Bethesda)">
        <title>Genome Assemblies of Two Rare Opportunistic Yeast Pathogens: Diutina rugosa (syn. Candida rugosa) and Trichomonascus ciferrii (syn. Candida ciferrii).</title>
        <authorList>
            <person name="Mixao V."/>
            <person name="Saus E."/>
            <person name="Hansen A.P."/>
            <person name="Lass-Florl C."/>
            <person name="Gabaldon T."/>
        </authorList>
    </citation>
    <scope>NUCLEOTIDE SEQUENCE</scope>
    <source>
        <strain evidence="2">CBS 4856</strain>
    </source>
</reference>
<evidence type="ECO:0000256" key="1">
    <source>
        <dbReference type="SAM" id="MobiDB-lite"/>
    </source>
</evidence>
<organism evidence="2 3">
    <name type="scientific">Trichomonascus ciferrii</name>
    <dbReference type="NCBI Taxonomy" id="44093"/>
    <lineage>
        <taxon>Eukaryota</taxon>
        <taxon>Fungi</taxon>
        <taxon>Dikarya</taxon>
        <taxon>Ascomycota</taxon>
        <taxon>Saccharomycotina</taxon>
        <taxon>Dipodascomycetes</taxon>
        <taxon>Dipodascales</taxon>
        <taxon>Trichomonascaceae</taxon>
        <taxon>Trichomonascus</taxon>
        <taxon>Trichomonascus ciferrii complex</taxon>
    </lineage>
</organism>
<feature type="compositionally biased region" description="Polar residues" evidence="1">
    <location>
        <begin position="1"/>
        <end position="12"/>
    </location>
</feature>
<comment type="caution">
    <text evidence="2">The sequence shown here is derived from an EMBL/GenBank/DDBJ whole genome shotgun (WGS) entry which is preliminary data.</text>
</comment>
<keyword evidence="3" id="KW-1185">Reference proteome</keyword>
<dbReference type="EMBL" id="SWFS01000369">
    <property type="protein sequence ID" value="KAA8908168.1"/>
    <property type="molecule type" value="Genomic_DNA"/>
</dbReference>
<feature type="region of interest" description="Disordered" evidence="1">
    <location>
        <begin position="1"/>
        <end position="22"/>
    </location>
</feature>
<proteinExistence type="predicted"/>
<evidence type="ECO:0000313" key="2">
    <source>
        <dbReference type="EMBL" id="KAA8908168.1"/>
    </source>
</evidence>
<evidence type="ECO:0000313" key="3">
    <source>
        <dbReference type="Proteomes" id="UP000761534"/>
    </source>
</evidence>
<name>A0A642V0K0_9ASCO</name>
<accession>A0A642V0K0</accession>
<gene>
    <name evidence="2" type="ORF">TRICI_004822</name>
</gene>
<sequence length="363" mass="41461">MTEVSSLHNNASAGRITPPAESLSDLHLEQEWKKCDNRNSDDLQTLTLRQNGGVQFWTSHSGALCKLLMNRAPHSTPKTGSSFLSVLGPRPRSRKNLTRDFQMCLFIMKNSTSFEDFMRAHTNVGRIRAGNLYNAYSSDVESYLNDANDYLLEIEGSMNEMSGNLSPDAQNDWELSQNEEANMEDFEKCIKLMNIKVVQSFNLKMSDFMSVDWREIGLVTRALGGHDMDTEGYIMLNMDCLGDIYCVALQAYVKTFWRIPIYYNDLTSEGLKWHMNLRGLEAQSDEGDQGVVDRLKAFDRDSRSARCLHCLMVPSCEHVKSDKLRLMAEVIEDNDENKKDLFERVARATGRKTWDGIDLDYRP</sequence>
<protein>
    <submittedName>
        <fullName evidence="2">Uncharacterized protein</fullName>
    </submittedName>
</protein>
<dbReference type="Proteomes" id="UP000761534">
    <property type="component" value="Unassembled WGS sequence"/>
</dbReference>
<dbReference type="VEuPathDB" id="FungiDB:TRICI_004822"/>
<dbReference type="AlphaFoldDB" id="A0A642V0K0"/>